<dbReference type="AlphaFoldDB" id="A0A8X7VIK4"/>
<organism evidence="1 2">
    <name type="scientific">Brassica carinata</name>
    <name type="common">Ethiopian mustard</name>
    <name type="synonym">Abyssinian cabbage</name>
    <dbReference type="NCBI Taxonomy" id="52824"/>
    <lineage>
        <taxon>Eukaryota</taxon>
        <taxon>Viridiplantae</taxon>
        <taxon>Streptophyta</taxon>
        <taxon>Embryophyta</taxon>
        <taxon>Tracheophyta</taxon>
        <taxon>Spermatophyta</taxon>
        <taxon>Magnoliopsida</taxon>
        <taxon>eudicotyledons</taxon>
        <taxon>Gunneridae</taxon>
        <taxon>Pentapetalae</taxon>
        <taxon>rosids</taxon>
        <taxon>malvids</taxon>
        <taxon>Brassicales</taxon>
        <taxon>Brassicaceae</taxon>
        <taxon>Brassiceae</taxon>
        <taxon>Brassica</taxon>
    </lineage>
</organism>
<sequence>MNPLRHPAPRFAYSLAASEYQLLLPSPRLSDDLGMSSVARVLECSSLVALLVCSRMRLSYIDVNTSLLQLALKLDDLNGT</sequence>
<proteinExistence type="predicted"/>
<name>A0A8X7VIK4_BRACI</name>
<comment type="caution">
    <text evidence="1">The sequence shown here is derived from an EMBL/GenBank/DDBJ whole genome shotgun (WGS) entry which is preliminary data.</text>
</comment>
<dbReference type="EMBL" id="JAAMPC010000005">
    <property type="protein sequence ID" value="KAG2311796.1"/>
    <property type="molecule type" value="Genomic_DNA"/>
</dbReference>
<evidence type="ECO:0000313" key="2">
    <source>
        <dbReference type="Proteomes" id="UP000886595"/>
    </source>
</evidence>
<protein>
    <submittedName>
        <fullName evidence="1">Uncharacterized protein</fullName>
    </submittedName>
</protein>
<evidence type="ECO:0000313" key="1">
    <source>
        <dbReference type="EMBL" id="KAG2311796.1"/>
    </source>
</evidence>
<dbReference type="Proteomes" id="UP000886595">
    <property type="component" value="Unassembled WGS sequence"/>
</dbReference>
<keyword evidence="2" id="KW-1185">Reference proteome</keyword>
<gene>
    <name evidence="1" type="ORF">Bca52824_023353</name>
</gene>
<accession>A0A8X7VIK4</accession>
<reference evidence="1 2" key="1">
    <citation type="submission" date="2020-02" db="EMBL/GenBank/DDBJ databases">
        <authorList>
            <person name="Ma Q."/>
            <person name="Huang Y."/>
            <person name="Song X."/>
            <person name="Pei D."/>
        </authorList>
    </citation>
    <scope>NUCLEOTIDE SEQUENCE [LARGE SCALE GENOMIC DNA]</scope>
    <source>
        <strain evidence="1">Sxm20200214</strain>
        <tissue evidence="1">Leaf</tissue>
    </source>
</reference>